<dbReference type="RefSeq" id="WP_139623585.1">
    <property type="nucleotide sequence ID" value="NZ_VDMP01000025.1"/>
</dbReference>
<dbReference type="Proteomes" id="UP000313231">
    <property type="component" value="Unassembled WGS sequence"/>
</dbReference>
<dbReference type="InterPro" id="IPR037171">
    <property type="entry name" value="NagB/RpiA_transferase-like"/>
</dbReference>
<protein>
    <recommendedName>
        <fullName evidence="3">CoA-transferase</fullName>
    </recommendedName>
</protein>
<reference evidence="1 2" key="1">
    <citation type="journal article" date="2016" name="Int. J. Syst. Evol. Microbiol.">
        <title>Nocardioides albidus sp. nov., an actinobacterium isolated from garden soil.</title>
        <authorList>
            <person name="Singh H."/>
            <person name="Du J."/>
            <person name="Trinh H."/>
            <person name="Won K."/>
            <person name="Yang J.E."/>
            <person name="Yin C."/>
            <person name="Kook M."/>
            <person name="Yi T.H."/>
        </authorList>
    </citation>
    <scope>NUCLEOTIDE SEQUENCE [LARGE SCALE GENOMIC DNA]</scope>
    <source>
        <strain evidence="1 2">CCTCC AB 2015297</strain>
    </source>
</reference>
<dbReference type="Gene3D" id="3.40.1080.10">
    <property type="entry name" value="Glutaconate Coenzyme A-transferase"/>
    <property type="match status" value="1"/>
</dbReference>
<dbReference type="OrthoDB" id="9813111at2"/>
<keyword evidence="2" id="KW-1185">Reference proteome</keyword>
<dbReference type="AlphaFoldDB" id="A0A5C4VRF6"/>
<organism evidence="1 2">
    <name type="scientific">Nocardioides albidus</name>
    <dbReference type="NCBI Taxonomy" id="1517589"/>
    <lineage>
        <taxon>Bacteria</taxon>
        <taxon>Bacillati</taxon>
        <taxon>Actinomycetota</taxon>
        <taxon>Actinomycetes</taxon>
        <taxon>Propionibacteriales</taxon>
        <taxon>Nocardioidaceae</taxon>
        <taxon>Nocardioides</taxon>
    </lineage>
</organism>
<accession>A0A5C4VRF6</accession>
<name>A0A5C4VRF6_9ACTN</name>
<dbReference type="EMBL" id="VDMP01000025">
    <property type="protein sequence ID" value="TNM38473.1"/>
    <property type="molecule type" value="Genomic_DNA"/>
</dbReference>
<evidence type="ECO:0008006" key="3">
    <source>
        <dbReference type="Google" id="ProtNLM"/>
    </source>
</evidence>
<gene>
    <name evidence="1" type="ORF">FHP29_14605</name>
</gene>
<proteinExistence type="predicted"/>
<sequence length="264" mass="28698">MLIASEMRDDDVVFTGLVTGDRTALFAAGIPLAAAVLAQKTHAPNLTVLLAGWIVNPDLREMRRPPVSEFDPELLTLPCDARGQRFPGVMNAQRGDVTLGFSSAAQIDRTGALNTHRINLPGGGFRALVGPILIPEHMTLFGREIVMMPRHDKRNFVGQVDYRCGPPLPRQRAGAAEYGYGGAGPSLVVTPRCVLDFDQEGLMKLRSVHATSSIDDVLAHTGFDLRVDSSVPTTPRPDQEYLDVLRTEVDPFGVMLGTQDRGSR</sequence>
<comment type="caution">
    <text evidence="1">The sequence shown here is derived from an EMBL/GenBank/DDBJ whole genome shotgun (WGS) entry which is preliminary data.</text>
</comment>
<evidence type="ECO:0000313" key="2">
    <source>
        <dbReference type="Proteomes" id="UP000313231"/>
    </source>
</evidence>
<evidence type="ECO:0000313" key="1">
    <source>
        <dbReference type="EMBL" id="TNM38473.1"/>
    </source>
</evidence>
<dbReference type="SUPFAM" id="SSF100950">
    <property type="entry name" value="NagB/RpiA/CoA transferase-like"/>
    <property type="match status" value="1"/>
</dbReference>